<dbReference type="RefSeq" id="WP_147925610.1">
    <property type="nucleotide sequence ID" value="NZ_VKAC01000003.1"/>
</dbReference>
<keyword evidence="3" id="KW-0547">Nucleotide-binding</keyword>
<sequence length="132" mass="14238">MEPASTVLDAIPSSIAAARAMVRERCRVAGATDLSRDLAVLLTSEVVTNAVLHAASRARLSVIANHESIRVEVGDDSTELPQVLRLRRGSPHGRGMALLEDLADAWGVREEPGGKVVWFTLSSDRQADEPRD</sequence>
<organism evidence="3 4">
    <name type="scientific">Quadrisphaera setariae</name>
    <dbReference type="NCBI Taxonomy" id="2593304"/>
    <lineage>
        <taxon>Bacteria</taxon>
        <taxon>Bacillati</taxon>
        <taxon>Actinomycetota</taxon>
        <taxon>Actinomycetes</taxon>
        <taxon>Kineosporiales</taxon>
        <taxon>Kineosporiaceae</taxon>
        <taxon>Quadrisphaera</taxon>
    </lineage>
</organism>
<dbReference type="SUPFAM" id="SSF55874">
    <property type="entry name" value="ATPase domain of HSP90 chaperone/DNA topoisomerase II/histidine kinase"/>
    <property type="match status" value="1"/>
</dbReference>
<dbReference type="InterPro" id="IPR050267">
    <property type="entry name" value="Anti-sigma-factor_SerPK"/>
</dbReference>
<dbReference type="Pfam" id="PF13581">
    <property type="entry name" value="HATPase_c_2"/>
    <property type="match status" value="1"/>
</dbReference>
<protein>
    <submittedName>
        <fullName evidence="3">ATP-binding protein</fullName>
    </submittedName>
</protein>
<evidence type="ECO:0000256" key="1">
    <source>
        <dbReference type="ARBA" id="ARBA00022527"/>
    </source>
</evidence>
<name>A0A5C8ZJ98_9ACTN</name>
<dbReference type="OrthoDB" id="3476098at2"/>
<dbReference type="GO" id="GO:0004674">
    <property type="term" value="F:protein serine/threonine kinase activity"/>
    <property type="evidence" value="ECO:0007669"/>
    <property type="project" value="UniProtKB-KW"/>
</dbReference>
<evidence type="ECO:0000313" key="3">
    <source>
        <dbReference type="EMBL" id="TXR57191.1"/>
    </source>
</evidence>
<proteinExistence type="predicted"/>
<feature type="domain" description="Histidine kinase/HSP90-like ATPase" evidence="2">
    <location>
        <begin position="11"/>
        <end position="120"/>
    </location>
</feature>
<accession>A0A5C8ZJ98</accession>
<dbReference type="Proteomes" id="UP000321234">
    <property type="component" value="Unassembled WGS sequence"/>
</dbReference>
<gene>
    <name evidence="3" type="ORF">FMM08_06990</name>
</gene>
<keyword evidence="4" id="KW-1185">Reference proteome</keyword>
<dbReference type="PANTHER" id="PTHR35526">
    <property type="entry name" value="ANTI-SIGMA-F FACTOR RSBW-RELATED"/>
    <property type="match status" value="1"/>
</dbReference>
<keyword evidence="1" id="KW-0808">Transferase</keyword>
<evidence type="ECO:0000313" key="4">
    <source>
        <dbReference type="Proteomes" id="UP000321234"/>
    </source>
</evidence>
<dbReference type="PANTHER" id="PTHR35526:SF3">
    <property type="entry name" value="ANTI-SIGMA-F FACTOR RSBW"/>
    <property type="match status" value="1"/>
</dbReference>
<dbReference type="EMBL" id="VKAC01000003">
    <property type="protein sequence ID" value="TXR57191.1"/>
    <property type="molecule type" value="Genomic_DNA"/>
</dbReference>
<dbReference type="Gene3D" id="3.30.565.10">
    <property type="entry name" value="Histidine kinase-like ATPase, C-terminal domain"/>
    <property type="match status" value="1"/>
</dbReference>
<comment type="caution">
    <text evidence="3">The sequence shown here is derived from an EMBL/GenBank/DDBJ whole genome shotgun (WGS) entry which is preliminary data.</text>
</comment>
<reference evidence="3 4" key="1">
    <citation type="submission" date="2019-07" db="EMBL/GenBank/DDBJ databases">
        <title>Quadrisphaera sp. strain DD2A genome sequencing and assembly.</title>
        <authorList>
            <person name="Kim I."/>
        </authorList>
    </citation>
    <scope>NUCLEOTIDE SEQUENCE [LARGE SCALE GENOMIC DNA]</scope>
    <source>
        <strain evidence="3 4">DD2A</strain>
    </source>
</reference>
<keyword evidence="1" id="KW-0418">Kinase</keyword>
<evidence type="ECO:0000259" key="2">
    <source>
        <dbReference type="Pfam" id="PF13581"/>
    </source>
</evidence>
<dbReference type="InterPro" id="IPR003594">
    <property type="entry name" value="HATPase_dom"/>
</dbReference>
<dbReference type="AlphaFoldDB" id="A0A5C8ZJ98"/>
<keyword evidence="1" id="KW-0723">Serine/threonine-protein kinase</keyword>
<keyword evidence="3" id="KW-0067">ATP-binding</keyword>
<dbReference type="InterPro" id="IPR036890">
    <property type="entry name" value="HATPase_C_sf"/>
</dbReference>
<dbReference type="GO" id="GO:0005524">
    <property type="term" value="F:ATP binding"/>
    <property type="evidence" value="ECO:0007669"/>
    <property type="project" value="UniProtKB-KW"/>
</dbReference>
<dbReference type="CDD" id="cd16936">
    <property type="entry name" value="HATPase_RsbW-like"/>
    <property type="match status" value="1"/>
</dbReference>